<reference evidence="2 3" key="1">
    <citation type="submission" date="2020-08" db="EMBL/GenBank/DDBJ databases">
        <title>The genome sequence of Novosphingobium flavum 4Y4.</title>
        <authorList>
            <person name="Liu Y."/>
        </authorList>
    </citation>
    <scope>NUCLEOTIDE SEQUENCE [LARGE SCALE GENOMIC DNA]</scope>
    <source>
        <strain evidence="2 3">4Y4</strain>
    </source>
</reference>
<dbReference type="Pfam" id="PF20256">
    <property type="entry name" value="MoCoBD_2"/>
    <property type="match status" value="2"/>
</dbReference>
<dbReference type="GO" id="GO:0016491">
    <property type="term" value="F:oxidoreductase activity"/>
    <property type="evidence" value="ECO:0007669"/>
    <property type="project" value="InterPro"/>
</dbReference>
<dbReference type="Gene3D" id="3.30.365.10">
    <property type="entry name" value="Aldehyde oxidase/xanthine dehydrogenase, molybdopterin binding domain"/>
    <property type="match status" value="4"/>
</dbReference>
<dbReference type="InterPro" id="IPR012368">
    <property type="entry name" value="OxRdtase_Mopterin-bd_su_IorB"/>
</dbReference>
<name>A0A7X1F714_9SPHN</name>
<evidence type="ECO:0000259" key="1">
    <source>
        <dbReference type="SMART" id="SM01008"/>
    </source>
</evidence>
<dbReference type="SMART" id="SM01008">
    <property type="entry name" value="Ald_Xan_dh_C"/>
    <property type="match status" value="1"/>
</dbReference>
<dbReference type="PANTHER" id="PTHR47495">
    <property type="entry name" value="ALDEHYDE DEHYDROGENASE"/>
    <property type="match status" value="1"/>
</dbReference>
<evidence type="ECO:0000313" key="3">
    <source>
        <dbReference type="Proteomes" id="UP000520156"/>
    </source>
</evidence>
<dbReference type="InterPro" id="IPR000674">
    <property type="entry name" value="Ald_Oxase/Xan_DH_a/b"/>
</dbReference>
<organism evidence="2 3">
    <name type="scientific">Novosphingobium aerophilum</name>
    <dbReference type="NCBI Taxonomy" id="2839843"/>
    <lineage>
        <taxon>Bacteria</taxon>
        <taxon>Pseudomonadati</taxon>
        <taxon>Pseudomonadota</taxon>
        <taxon>Alphaproteobacteria</taxon>
        <taxon>Sphingomonadales</taxon>
        <taxon>Sphingomonadaceae</taxon>
        <taxon>Novosphingobium</taxon>
    </lineage>
</organism>
<dbReference type="InterPro" id="IPR037165">
    <property type="entry name" value="AldOxase/xan_DH_Mopterin-bd_sf"/>
</dbReference>
<dbReference type="PROSITE" id="PS51318">
    <property type="entry name" value="TAT"/>
    <property type="match status" value="1"/>
</dbReference>
<dbReference type="PIRSF" id="PIRSF036389">
    <property type="entry name" value="IOR_B"/>
    <property type="match status" value="1"/>
</dbReference>
<proteinExistence type="predicted"/>
<dbReference type="AlphaFoldDB" id="A0A7X1F714"/>
<sequence>MPAETDRRFVLKALLGAGGALVFDIELALGAAPAAPAAAGEPAARLNAFVRLHPDNSVTITAKNPEIGQGIKTMLPMLIAEELDVAWEAVKIEQAVADQALFAPQFAGGSMATPLNWLPMRQAGAAARAMILAAAAQEWSLPVAELSTLAGDVLHVGSARRAPYAAFAAGAVRQAVPAATALKLKDPADFTIIGKPTKGVDTPAIVAGKPLFGIDTRLPGMLHAALLTPPVRGAVLKSHDAAAALARPGVRKVVALTRLGEADAPVDALAVVADSWWTASEARKALQVEWDAEGRDRHSDASFAAAARTAHEGRPQAVVLAKGDAATALAGAARRLAATYTYPFVSHATLEPQNCTALFHAGKLELWAPTQMPGGGQDLLAKTFGLAPADITVHITRSGGGFGRRLQNDYMVLAAAIAREVPGRPVKLLLDRQEDFKLDFFRAAGFHRFEAGLDADGRLVALRDHLVTFGAKGKPGRGADLPANLVPADLVDHVDLGQTVLETNIPLGWLRAPGSNALAFASQGFLDEVAEAAGLTLPDLMLQLLGTGRLIPPPAGGRGPGFHTGRAAGVIREVLRLSGWSGARKGRGFGFYFSHNGYFAAVADVAKGEAGIRVERVWIGGDIGNTIINPLNAEQQIRGSVIEGMGHVLSGLKVPVDGGAIGVANFDSYPLPRIDAVPPIEIGMVRSDFPPTGLGEPAMPPAIAAIANAISSLTGQRLRSLPYAES</sequence>
<dbReference type="Gene3D" id="3.90.1170.50">
    <property type="entry name" value="Aldehyde oxidase/xanthine dehydrogenase, a/b hammerhead"/>
    <property type="match status" value="1"/>
</dbReference>
<protein>
    <submittedName>
        <fullName evidence="2">Xanthine dehydrogenase family protein molybdopterin-binding subunit</fullName>
    </submittedName>
</protein>
<dbReference type="EMBL" id="JACLAU010000008">
    <property type="protein sequence ID" value="MBC2651580.1"/>
    <property type="molecule type" value="Genomic_DNA"/>
</dbReference>
<accession>A0A7X1F714</accession>
<gene>
    <name evidence="2" type="ORF">H7F49_07680</name>
</gene>
<keyword evidence="3" id="KW-1185">Reference proteome</keyword>
<dbReference type="InterPro" id="IPR008274">
    <property type="entry name" value="AldOxase/xan_DH_MoCoBD1"/>
</dbReference>
<dbReference type="InterPro" id="IPR052516">
    <property type="entry name" value="N-heterocyclic_Hydroxylase"/>
</dbReference>
<dbReference type="InterPro" id="IPR006311">
    <property type="entry name" value="TAT_signal"/>
</dbReference>
<dbReference type="SUPFAM" id="SSF56003">
    <property type="entry name" value="Molybdenum cofactor-binding domain"/>
    <property type="match status" value="2"/>
</dbReference>
<feature type="domain" description="Aldehyde oxidase/xanthine dehydrogenase a/b hammerhead" evidence="1">
    <location>
        <begin position="207"/>
        <end position="294"/>
    </location>
</feature>
<dbReference type="PANTHER" id="PTHR47495:SF1">
    <property type="entry name" value="BLL3820 PROTEIN"/>
    <property type="match status" value="1"/>
</dbReference>
<dbReference type="Pfam" id="PF02738">
    <property type="entry name" value="MoCoBD_1"/>
    <property type="match status" value="1"/>
</dbReference>
<dbReference type="RefSeq" id="WP_185683001.1">
    <property type="nucleotide sequence ID" value="NZ_JACLAU010000008.1"/>
</dbReference>
<comment type="caution">
    <text evidence="2">The sequence shown here is derived from an EMBL/GenBank/DDBJ whole genome shotgun (WGS) entry which is preliminary data.</text>
</comment>
<dbReference type="InterPro" id="IPR046867">
    <property type="entry name" value="AldOxase/xan_DH_MoCoBD2"/>
</dbReference>
<evidence type="ECO:0000313" key="2">
    <source>
        <dbReference type="EMBL" id="MBC2651580.1"/>
    </source>
</evidence>
<dbReference type="Proteomes" id="UP000520156">
    <property type="component" value="Unassembled WGS sequence"/>
</dbReference>